<keyword evidence="2" id="KW-1185">Reference proteome</keyword>
<accession>A0A0R0D7J3</accession>
<sequence length="116" mass="11900">MSYWWSSGRIGTLLDLIHLVTSTGALQVDHVGAPPAYFHATTPAGVPVVVTGAVNAFSFDGAAREQAGAMWRQPPLGLAASDQQAAPIRVDGPGMALPAKPATACDGSSADTLCMH</sequence>
<evidence type="ECO:0000313" key="1">
    <source>
        <dbReference type="EMBL" id="KRG78253.1"/>
    </source>
</evidence>
<organism evidence="1 2">
    <name type="scientific">Stenotrophomonas ginsengisoli</name>
    <dbReference type="NCBI Taxonomy" id="336566"/>
    <lineage>
        <taxon>Bacteria</taxon>
        <taxon>Pseudomonadati</taxon>
        <taxon>Pseudomonadota</taxon>
        <taxon>Gammaproteobacteria</taxon>
        <taxon>Lysobacterales</taxon>
        <taxon>Lysobacteraceae</taxon>
        <taxon>Stenotrophomonas</taxon>
    </lineage>
</organism>
<gene>
    <name evidence="1" type="ORF">ABB30_04120</name>
</gene>
<dbReference type="AlphaFoldDB" id="A0A0R0D7J3"/>
<dbReference type="PATRIC" id="fig|336566.3.peg.162"/>
<comment type="caution">
    <text evidence="1">The sequence shown here is derived from an EMBL/GenBank/DDBJ whole genome shotgun (WGS) entry which is preliminary data.</text>
</comment>
<evidence type="ECO:0000313" key="2">
    <source>
        <dbReference type="Proteomes" id="UP000050956"/>
    </source>
</evidence>
<protein>
    <submittedName>
        <fullName evidence="1">Uncharacterized protein</fullName>
    </submittedName>
</protein>
<name>A0A0R0D7J3_9GAMM</name>
<dbReference type="Proteomes" id="UP000050956">
    <property type="component" value="Unassembled WGS sequence"/>
</dbReference>
<reference evidence="1 2" key="1">
    <citation type="submission" date="2015-05" db="EMBL/GenBank/DDBJ databases">
        <title>Genome sequencing and analysis of members of genus Stenotrophomonas.</title>
        <authorList>
            <person name="Patil P.P."/>
            <person name="Midha S."/>
            <person name="Patil P.B."/>
        </authorList>
    </citation>
    <scope>NUCLEOTIDE SEQUENCE [LARGE SCALE GENOMIC DNA]</scope>
    <source>
        <strain evidence="1 2">DSM 24757</strain>
    </source>
</reference>
<dbReference type="EMBL" id="LDJM01000011">
    <property type="protein sequence ID" value="KRG78253.1"/>
    <property type="molecule type" value="Genomic_DNA"/>
</dbReference>
<proteinExistence type="predicted"/>